<evidence type="ECO:0000313" key="2">
    <source>
        <dbReference type="Proteomes" id="UP001152523"/>
    </source>
</evidence>
<gene>
    <name evidence="1" type="ORF">CEPIT_LOCUS27809</name>
</gene>
<evidence type="ECO:0000313" key="1">
    <source>
        <dbReference type="EMBL" id="CAH9126789.1"/>
    </source>
</evidence>
<protein>
    <submittedName>
        <fullName evidence="1">Uncharacterized protein</fullName>
    </submittedName>
</protein>
<proteinExistence type="predicted"/>
<organism evidence="1 2">
    <name type="scientific">Cuscuta epithymum</name>
    <dbReference type="NCBI Taxonomy" id="186058"/>
    <lineage>
        <taxon>Eukaryota</taxon>
        <taxon>Viridiplantae</taxon>
        <taxon>Streptophyta</taxon>
        <taxon>Embryophyta</taxon>
        <taxon>Tracheophyta</taxon>
        <taxon>Spermatophyta</taxon>
        <taxon>Magnoliopsida</taxon>
        <taxon>eudicotyledons</taxon>
        <taxon>Gunneridae</taxon>
        <taxon>Pentapetalae</taxon>
        <taxon>asterids</taxon>
        <taxon>lamiids</taxon>
        <taxon>Solanales</taxon>
        <taxon>Convolvulaceae</taxon>
        <taxon>Cuscuteae</taxon>
        <taxon>Cuscuta</taxon>
        <taxon>Cuscuta subgen. Cuscuta</taxon>
    </lineage>
</organism>
<dbReference type="AlphaFoldDB" id="A0AAV0EUA0"/>
<keyword evidence="2" id="KW-1185">Reference proteome</keyword>
<dbReference type="Proteomes" id="UP001152523">
    <property type="component" value="Unassembled WGS sequence"/>
</dbReference>
<comment type="caution">
    <text evidence="1">The sequence shown here is derived from an EMBL/GenBank/DDBJ whole genome shotgun (WGS) entry which is preliminary data.</text>
</comment>
<reference evidence="1" key="1">
    <citation type="submission" date="2022-07" db="EMBL/GenBank/DDBJ databases">
        <authorList>
            <person name="Macas J."/>
            <person name="Novak P."/>
            <person name="Neumann P."/>
        </authorList>
    </citation>
    <scope>NUCLEOTIDE SEQUENCE</scope>
</reference>
<dbReference type="EMBL" id="CAMAPF010000945">
    <property type="protein sequence ID" value="CAH9126789.1"/>
    <property type="molecule type" value="Genomic_DNA"/>
</dbReference>
<accession>A0AAV0EUA0</accession>
<sequence>MYFPRFYLEYHSSDLPSLYRSQPDCGGSALQFTIDTKYKRVNDTSMVKLENMALRMRVLSLLVRSVALVICISNSLDVYVNRHPFEKLEMWLHSLQIILSFHLIAFHSRHLMKASSTYEYFAIITSAAVIHQGLNKAFWEELEKTHFSLSCFAVGVHLVCLAKIIGELFTLESNLNVEKGVDVKKVQ</sequence>
<name>A0AAV0EUA0_9ASTE</name>